<keyword evidence="2" id="KW-1185">Reference proteome</keyword>
<reference evidence="1 2" key="1">
    <citation type="submission" date="2019-05" db="EMBL/GenBank/DDBJ databases">
        <title>Another draft genome of Portunus trituberculatus and its Hox gene families provides insights of decapod evolution.</title>
        <authorList>
            <person name="Jeong J.-H."/>
            <person name="Song I."/>
            <person name="Kim S."/>
            <person name="Choi T."/>
            <person name="Kim D."/>
            <person name="Ryu S."/>
            <person name="Kim W."/>
        </authorList>
    </citation>
    <scope>NUCLEOTIDE SEQUENCE [LARGE SCALE GENOMIC DNA]</scope>
    <source>
        <tissue evidence="1">Muscle</tissue>
    </source>
</reference>
<name>A0A5B7FIK2_PORTR</name>
<proteinExistence type="predicted"/>
<sequence length="221" mass="22799">MVEQGSVVTAAGRSTFLMSTLAAATIGRGLPPTTAPPPAALSMVSRGCRGTGQEPRPAPTLWCVMLMLEDSLTGKPGGRVTVDTRWARAEGHTGCGAPPIVVMVTGQGLCDGRHGIRAGEVPRVVVGAGQLFLWPALHTSVTRTLAAAMPQNYLSLSSSYYYSYSYSSSSSSSSSTTTTTTTATTTITAATTATTTTTSTISRGACLWCFLHSGSGAMYCA</sequence>
<comment type="caution">
    <text evidence="1">The sequence shown here is derived from an EMBL/GenBank/DDBJ whole genome shotgun (WGS) entry which is preliminary data.</text>
</comment>
<gene>
    <name evidence="1" type="ORF">E2C01_039054</name>
</gene>
<evidence type="ECO:0000313" key="2">
    <source>
        <dbReference type="Proteomes" id="UP000324222"/>
    </source>
</evidence>
<dbReference type="Proteomes" id="UP000324222">
    <property type="component" value="Unassembled WGS sequence"/>
</dbReference>
<accession>A0A5B7FIK2</accession>
<organism evidence="1 2">
    <name type="scientific">Portunus trituberculatus</name>
    <name type="common">Swimming crab</name>
    <name type="synonym">Neptunus trituberculatus</name>
    <dbReference type="NCBI Taxonomy" id="210409"/>
    <lineage>
        <taxon>Eukaryota</taxon>
        <taxon>Metazoa</taxon>
        <taxon>Ecdysozoa</taxon>
        <taxon>Arthropoda</taxon>
        <taxon>Crustacea</taxon>
        <taxon>Multicrustacea</taxon>
        <taxon>Malacostraca</taxon>
        <taxon>Eumalacostraca</taxon>
        <taxon>Eucarida</taxon>
        <taxon>Decapoda</taxon>
        <taxon>Pleocyemata</taxon>
        <taxon>Brachyura</taxon>
        <taxon>Eubrachyura</taxon>
        <taxon>Portunoidea</taxon>
        <taxon>Portunidae</taxon>
        <taxon>Portuninae</taxon>
        <taxon>Portunus</taxon>
    </lineage>
</organism>
<evidence type="ECO:0000313" key="1">
    <source>
        <dbReference type="EMBL" id="MPC45357.1"/>
    </source>
</evidence>
<dbReference type="EMBL" id="VSRR010006687">
    <property type="protein sequence ID" value="MPC45357.1"/>
    <property type="molecule type" value="Genomic_DNA"/>
</dbReference>
<dbReference type="AlphaFoldDB" id="A0A5B7FIK2"/>
<protein>
    <submittedName>
        <fullName evidence="1">Uncharacterized protein</fullName>
    </submittedName>
</protein>